<evidence type="ECO:0000256" key="1">
    <source>
        <dbReference type="ARBA" id="ARBA00001976"/>
    </source>
</evidence>
<comment type="similarity">
    <text evidence="2 6">Belongs to the anti-sigma-factor antagonist family.</text>
</comment>
<dbReference type="AlphaFoldDB" id="A0A926F082"/>
<dbReference type="GO" id="GO:0043856">
    <property type="term" value="F:anti-sigma factor antagonist activity"/>
    <property type="evidence" value="ECO:0007669"/>
    <property type="project" value="InterPro"/>
</dbReference>
<evidence type="ECO:0000256" key="3">
    <source>
        <dbReference type="ARBA" id="ARBA00020784"/>
    </source>
</evidence>
<dbReference type="InterPro" id="IPR002645">
    <property type="entry name" value="STAS_dom"/>
</dbReference>
<evidence type="ECO:0000259" key="7">
    <source>
        <dbReference type="PROSITE" id="PS50801"/>
    </source>
</evidence>
<name>A0A926F082_9FIRM</name>
<comment type="caution">
    <text evidence="8">The sequence shown here is derived from an EMBL/GenBank/DDBJ whole genome shotgun (WGS) entry which is preliminary data.</text>
</comment>
<reference evidence="8 9" key="1">
    <citation type="submission" date="2020-08" db="EMBL/GenBank/DDBJ databases">
        <title>Genome public.</title>
        <authorList>
            <person name="Liu C."/>
            <person name="Sun Q."/>
        </authorList>
    </citation>
    <scope>NUCLEOTIDE SEQUENCE [LARGE SCALE GENOMIC DNA]</scope>
    <source>
        <strain evidence="8 9">NSJ-26</strain>
    </source>
</reference>
<dbReference type="PROSITE" id="PS50801">
    <property type="entry name" value="STAS"/>
    <property type="match status" value="1"/>
</dbReference>
<keyword evidence="9" id="KW-1185">Reference proteome</keyword>
<dbReference type="EMBL" id="JACRTK010000002">
    <property type="protein sequence ID" value="MBC8590747.1"/>
    <property type="molecule type" value="Genomic_DNA"/>
</dbReference>
<dbReference type="PANTHER" id="PTHR33495">
    <property type="entry name" value="ANTI-SIGMA FACTOR ANTAGONIST TM_1081-RELATED-RELATED"/>
    <property type="match status" value="1"/>
</dbReference>
<comment type="function">
    <text evidence="1">In the phosphorylated form it could act as an anti-anti-sigma factor that counteracts SpoIIAB and thus releases sigma f from inhibition.</text>
</comment>
<dbReference type="Gene3D" id="3.30.750.24">
    <property type="entry name" value="STAS domain"/>
    <property type="match status" value="1"/>
</dbReference>
<evidence type="ECO:0000313" key="8">
    <source>
        <dbReference type="EMBL" id="MBC8590747.1"/>
    </source>
</evidence>
<dbReference type="Pfam" id="PF01740">
    <property type="entry name" value="STAS"/>
    <property type="match status" value="1"/>
</dbReference>
<dbReference type="PANTHER" id="PTHR33495:SF2">
    <property type="entry name" value="ANTI-SIGMA FACTOR ANTAGONIST TM_1081-RELATED"/>
    <property type="match status" value="1"/>
</dbReference>
<dbReference type="SUPFAM" id="SSF52091">
    <property type="entry name" value="SpoIIaa-like"/>
    <property type="match status" value="1"/>
</dbReference>
<dbReference type="GO" id="GO:0045152">
    <property type="term" value="F:antisigma factor binding"/>
    <property type="evidence" value="ECO:0007669"/>
    <property type="project" value="InterPro"/>
</dbReference>
<dbReference type="InterPro" id="IPR014237">
    <property type="entry name" value="Anti-sigma_F_ant"/>
</dbReference>
<accession>A0A926F082</accession>
<evidence type="ECO:0000256" key="5">
    <source>
        <dbReference type="ARBA" id="ARBA00022969"/>
    </source>
</evidence>
<evidence type="ECO:0000256" key="4">
    <source>
        <dbReference type="ARBA" id="ARBA00022553"/>
    </source>
</evidence>
<dbReference type="RefSeq" id="WP_249323582.1">
    <property type="nucleotide sequence ID" value="NZ_JACRTK010000002.1"/>
</dbReference>
<dbReference type="InterPro" id="IPR036513">
    <property type="entry name" value="STAS_dom_sf"/>
</dbReference>
<dbReference type="NCBIfam" id="TIGR02886">
    <property type="entry name" value="spore_II_AA"/>
    <property type="match status" value="1"/>
</dbReference>
<dbReference type="Proteomes" id="UP000601522">
    <property type="component" value="Unassembled WGS sequence"/>
</dbReference>
<organism evidence="8 9">
    <name type="scientific">Wansuia hejianensis</name>
    <dbReference type="NCBI Taxonomy" id="2763667"/>
    <lineage>
        <taxon>Bacteria</taxon>
        <taxon>Bacillati</taxon>
        <taxon>Bacillota</taxon>
        <taxon>Clostridia</taxon>
        <taxon>Lachnospirales</taxon>
        <taxon>Lachnospiraceae</taxon>
        <taxon>Wansuia</taxon>
    </lineage>
</organism>
<dbReference type="CDD" id="cd07043">
    <property type="entry name" value="STAS_anti-anti-sigma_factors"/>
    <property type="match status" value="1"/>
</dbReference>
<keyword evidence="5" id="KW-0749">Sporulation</keyword>
<keyword evidence="4" id="KW-0597">Phosphoprotein</keyword>
<proteinExistence type="inferred from homology"/>
<dbReference type="NCBIfam" id="TIGR00377">
    <property type="entry name" value="ant_ant_sig"/>
    <property type="match status" value="1"/>
</dbReference>
<feature type="domain" description="STAS" evidence="7">
    <location>
        <begin position="1"/>
        <end position="111"/>
    </location>
</feature>
<protein>
    <recommendedName>
        <fullName evidence="3 6">Anti-sigma F factor antagonist</fullName>
    </recommendedName>
    <alternativeName>
        <fullName evidence="6">Stage II sporulation protein</fullName>
    </alternativeName>
</protein>
<sequence length="111" mass="12684">MNIVMEINKKTLIVKLKGELDHHNSETTRNKIDRYFVEKGLDNIILDLTEITFMDSSGIGLIMGRYKNTVSKKGKLIVVNNNSYIDRILKMSGILKIIELYPTLDDAITKL</sequence>
<evidence type="ECO:0000256" key="2">
    <source>
        <dbReference type="ARBA" id="ARBA00009013"/>
    </source>
</evidence>
<evidence type="ECO:0000313" key="9">
    <source>
        <dbReference type="Proteomes" id="UP000601522"/>
    </source>
</evidence>
<dbReference type="GO" id="GO:0030435">
    <property type="term" value="P:sporulation resulting in formation of a cellular spore"/>
    <property type="evidence" value="ECO:0007669"/>
    <property type="project" value="UniProtKB-KW"/>
</dbReference>
<evidence type="ECO:0000256" key="6">
    <source>
        <dbReference type="RuleBase" id="RU003749"/>
    </source>
</evidence>
<gene>
    <name evidence="8" type="primary">spoIIAA</name>
    <name evidence="8" type="ORF">H8689_06315</name>
</gene>
<dbReference type="InterPro" id="IPR003658">
    <property type="entry name" value="Anti-sigma_ant"/>
</dbReference>